<keyword evidence="3" id="KW-1185">Reference proteome</keyword>
<gene>
    <name evidence="2" type="ORF">GCM10007424_27330</name>
</gene>
<dbReference type="EMBL" id="BMJE01000008">
    <property type="protein sequence ID" value="GGB85774.1"/>
    <property type="molecule type" value="Genomic_DNA"/>
</dbReference>
<dbReference type="PROSITE" id="PS51257">
    <property type="entry name" value="PROKAR_LIPOPROTEIN"/>
    <property type="match status" value="1"/>
</dbReference>
<proteinExistence type="predicted"/>
<keyword evidence="1" id="KW-0732">Signal</keyword>
<evidence type="ECO:0000256" key="1">
    <source>
        <dbReference type="SAM" id="SignalP"/>
    </source>
</evidence>
<reference evidence="3" key="1">
    <citation type="journal article" date="2019" name="Int. J. Syst. Evol. Microbiol.">
        <title>The Global Catalogue of Microorganisms (GCM) 10K type strain sequencing project: providing services to taxonomists for standard genome sequencing and annotation.</title>
        <authorList>
            <consortium name="The Broad Institute Genomics Platform"/>
            <consortium name="The Broad Institute Genome Sequencing Center for Infectious Disease"/>
            <person name="Wu L."/>
            <person name="Ma J."/>
        </authorList>
    </citation>
    <scope>NUCLEOTIDE SEQUENCE [LARGE SCALE GENOMIC DNA]</scope>
    <source>
        <strain evidence="3">CGMCC 1.15461</strain>
    </source>
</reference>
<comment type="caution">
    <text evidence="2">The sequence shown here is derived from an EMBL/GenBank/DDBJ whole genome shotgun (WGS) entry which is preliminary data.</text>
</comment>
<feature type="signal peptide" evidence="1">
    <location>
        <begin position="1"/>
        <end position="21"/>
    </location>
</feature>
<accession>A0ABQ1K3R7</accession>
<dbReference type="RefSeq" id="WP_188621876.1">
    <property type="nucleotide sequence ID" value="NZ_BMJE01000008.1"/>
</dbReference>
<name>A0ABQ1K3R7_9FLAO</name>
<dbReference type="Proteomes" id="UP000615760">
    <property type="component" value="Unassembled WGS sequence"/>
</dbReference>
<evidence type="ECO:0000313" key="2">
    <source>
        <dbReference type="EMBL" id="GGB85774.1"/>
    </source>
</evidence>
<feature type="chain" id="PRO_5046816063" evidence="1">
    <location>
        <begin position="22"/>
        <end position="193"/>
    </location>
</feature>
<organism evidence="2 3">
    <name type="scientific">Flavobacterium suaedae</name>
    <dbReference type="NCBI Taxonomy" id="1767027"/>
    <lineage>
        <taxon>Bacteria</taxon>
        <taxon>Pseudomonadati</taxon>
        <taxon>Bacteroidota</taxon>
        <taxon>Flavobacteriia</taxon>
        <taxon>Flavobacteriales</taxon>
        <taxon>Flavobacteriaceae</taxon>
        <taxon>Flavobacterium</taxon>
    </lineage>
</organism>
<evidence type="ECO:0000313" key="3">
    <source>
        <dbReference type="Proteomes" id="UP000615760"/>
    </source>
</evidence>
<protein>
    <submittedName>
        <fullName evidence="2">Uncharacterized protein</fullName>
    </submittedName>
</protein>
<sequence length="193" mass="21742">MKNFILSLGLVALLASCSSDDSNPVQETPTANKVVMLKVDLETNVFEGGKELTFPEANSFTISTIYNEPGDFGDITLKYEEVNETIFAGDIVWMGLGEMTYPETLNTADDFLSVDETVAFPMEDNFQIIEYSEYNYYPESIDYSAIWGAIDNLQIVQEYRDSNPDSKINLFLYTPSVGVGNPAEWDWYVILKN</sequence>